<protein>
    <recommendedName>
        <fullName evidence="2">ASCH domain-containing protein</fullName>
    </recommendedName>
</protein>
<dbReference type="Pfam" id="PF04033">
    <property type="entry name" value="DUF365"/>
    <property type="match status" value="1"/>
</dbReference>
<dbReference type="InterPro" id="IPR015947">
    <property type="entry name" value="PUA-like_sf"/>
</dbReference>
<dbReference type="EMBL" id="LN515531">
    <property type="protein sequence ID" value="CEA14164.1"/>
    <property type="molecule type" value="Genomic_DNA"/>
</dbReference>
<evidence type="ECO:0000313" key="1">
    <source>
        <dbReference type="EMBL" id="CEA14164.1"/>
    </source>
</evidence>
<reference evidence="1" key="1">
    <citation type="submission" date="2014-08" db="EMBL/GenBank/DDBJ databases">
        <authorList>
            <person name="Wibberg D."/>
        </authorList>
    </citation>
    <scope>NUCLEOTIDE SEQUENCE</scope>
</reference>
<evidence type="ECO:0008006" key="2">
    <source>
        <dbReference type="Google" id="ProtNLM"/>
    </source>
</evidence>
<dbReference type="KEGG" id="mfi:DSM1535_1839"/>
<dbReference type="PATRIC" id="fig|2162.9.peg.1890"/>
<gene>
    <name evidence="1" type="ORF">DSM1535_1839</name>
</gene>
<dbReference type="SUPFAM" id="SSF88697">
    <property type="entry name" value="PUA domain-like"/>
    <property type="match status" value="1"/>
</dbReference>
<proteinExistence type="predicted"/>
<sequence>MKIVAVSHPIPTEYAERIYDDGKTVFVGKSYLGKVSPGDKFIIYESHGAKAYTGWADIVSIGKQTTNTITRKYGDKLMITKEEFQEYVKGRPEMNVIEFENFEKFNKPVVPKRFVAVSGKYIYEDEFKTITKNKG</sequence>
<name>A0A090I4J8_METFO</name>
<accession>A0A090I4J8</accession>
<dbReference type="RefSeq" id="WP_048073246.1">
    <property type="nucleotide sequence ID" value="NZ_JARVXG010000037.1"/>
</dbReference>
<dbReference type="InterPro" id="IPR007176">
    <property type="entry name" value="DUF365"/>
</dbReference>
<organism evidence="1">
    <name type="scientific">Methanobacterium formicicum</name>
    <dbReference type="NCBI Taxonomy" id="2162"/>
    <lineage>
        <taxon>Archaea</taxon>
        <taxon>Methanobacteriati</taxon>
        <taxon>Methanobacteriota</taxon>
        <taxon>Methanomada group</taxon>
        <taxon>Methanobacteria</taxon>
        <taxon>Methanobacteriales</taxon>
        <taxon>Methanobacteriaceae</taxon>
        <taxon>Methanobacterium</taxon>
    </lineage>
</organism>
<dbReference type="Gene3D" id="2.30.130.30">
    <property type="entry name" value="Hypothetical protein"/>
    <property type="match status" value="1"/>
</dbReference>
<dbReference type="AlphaFoldDB" id="A0A090I4J8"/>